<organism evidence="1 2">
    <name type="scientific">Tagetes erecta</name>
    <name type="common">African marigold</name>
    <dbReference type="NCBI Taxonomy" id="13708"/>
    <lineage>
        <taxon>Eukaryota</taxon>
        <taxon>Viridiplantae</taxon>
        <taxon>Streptophyta</taxon>
        <taxon>Embryophyta</taxon>
        <taxon>Tracheophyta</taxon>
        <taxon>Spermatophyta</taxon>
        <taxon>Magnoliopsida</taxon>
        <taxon>eudicotyledons</taxon>
        <taxon>Gunneridae</taxon>
        <taxon>Pentapetalae</taxon>
        <taxon>asterids</taxon>
        <taxon>campanulids</taxon>
        <taxon>Asterales</taxon>
        <taxon>Asteraceae</taxon>
        <taxon>Asteroideae</taxon>
        <taxon>Heliantheae alliance</taxon>
        <taxon>Tageteae</taxon>
        <taxon>Tagetes</taxon>
    </lineage>
</organism>
<name>A0AAD8NZB0_TARER</name>
<proteinExistence type="predicted"/>
<sequence length="169" mass="18786">MRLLGKSDPLSVEPYKPLKDFIDERETEVEVSNSATAADIIFIHHTFTPSSSSSENHHQLLRHPPPVNATLPFIYFHLHKHHHHLFSKVLQYIAFILYPSFCHSTKHKKGWPLILVVGVDSVAVVVVRDLVGQLSVAVMEDQGGGGGIAIAKSQGSDCLRFQALTYQVP</sequence>
<dbReference type="EMBL" id="JAUHHV010000002">
    <property type="protein sequence ID" value="KAK1433335.1"/>
    <property type="molecule type" value="Genomic_DNA"/>
</dbReference>
<evidence type="ECO:0000313" key="1">
    <source>
        <dbReference type="EMBL" id="KAK1433335.1"/>
    </source>
</evidence>
<evidence type="ECO:0000313" key="2">
    <source>
        <dbReference type="Proteomes" id="UP001229421"/>
    </source>
</evidence>
<dbReference type="Proteomes" id="UP001229421">
    <property type="component" value="Unassembled WGS sequence"/>
</dbReference>
<dbReference type="AlphaFoldDB" id="A0AAD8NZB0"/>
<protein>
    <submittedName>
        <fullName evidence="1">Uncharacterized protein</fullName>
    </submittedName>
</protein>
<gene>
    <name evidence="1" type="ORF">QVD17_10245</name>
</gene>
<accession>A0AAD8NZB0</accession>
<reference evidence="1" key="1">
    <citation type="journal article" date="2023" name="bioRxiv">
        <title>Improved chromosome-level genome assembly for marigold (Tagetes erecta).</title>
        <authorList>
            <person name="Jiang F."/>
            <person name="Yuan L."/>
            <person name="Wang S."/>
            <person name="Wang H."/>
            <person name="Xu D."/>
            <person name="Wang A."/>
            <person name="Fan W."/>
        </authorList>
    </citation>
    <scope>NUCLEOTIDE SEQUENCE</scope>
    <source>
        <strain evidence="1">WSJ</strain>
        <tissue evidence="1">Leaf</tissue>
    </source>
</reference>
<keyword evidence="2" id="KW-1185">Reference proteome</keyword>
<comment type="caution">
    <text evidence="1">The sequence shown here is derived from an EMBL/GenBank/DDBJ whole genome shotgun (WGS) entry which is preliminary data.</text>
</comment>